<keyword evidence="2" id="KW-0677">Repeat</keyword>
<sequence>MCMCDDNFVDCSRLGLTAIPPLRPPGILPVTNVEFDGNRITSVPAGSLPVGLVQLTFNDNPIQTIDDDAFIHSSTTLQTLGLTLAPHSRIPDALLNLRSLIFFELYNTDVGDWNEEMMMYLAPKLQSISFGNVSVHTWPGWFQYCNQVTQLSLDNSNITSIPDNGLDGMTNSLITLSLTGNSLTSVPKAIYKLVNITHLYVDSNKITDVTWLPKHARLDTLALNNNKISNGTQLSEALRPFAEFLSDLNLVGNELTAIPDLDFLTFQSIDLSFNKIYDLNAGSLSPDLHGLNLGNNLLTSVPSVVFRVQSLGSLMMASNLVTRVQASLIPVSLRYLDLQHNLLTELTDTSFPENSNLLYLYLNNNPLTTISDHAFANLAQLEELYLGSTRLARLPLGLTSLHSLTTFDVSEITRLVCTCMEKNLAPWIKSLRSGRVSGTCGLMSVYDFFSLLSPDCPP</sequence>
<dbReference type="Proteomes" id="UP000678393">
    <property type="component" value="Unassembled WGS sequence"/>
</dbReference>
<dbReference type="InterPro" id="IPR032675">
    <property type="entry name" value="LRR_dom_sf"/>
</dbReference>
<accession>A0A8S3ZDM3</accession>
<dbReference type="EMBL" id="CAJHNH020002773">
    <property type="protein sequence ID" value="CAG5127697.1"/>
    <property type="molecule type" value="Genomic_DNA"/>
</dbReference>
<dbReference type="AlphaFoldDB" id="A0A8S3ZDM3"/>
<dbReference type="SMART" id="SM00364">
    <property type="entry name" value="LRR_BAC"/>
    <property type="match status" value="5"/>
</dbReference>
<dbReference type="PROSITE" id="PS51450">
    <property type="entry name" value="LRR"/>
    <property type="match status" value="3"/>
</dbReference>
<dbReference type="Gene3D" id="3.80.10.10">
    <property type="entry name" value="Ribonuclease Inhibitor"/>
    <property type="match status" value="3"/>
</dbReference>
<evidence type="ECO:0000256" key="2">
    <source>
        <dbReference type="ARBA" id="ARBA00022737"/>
    </source>
</evidence>
<dbReference type="InterPro" id="IPR050333">
    <property type="entry name" value="SLRP"/>
</dbReference>
<dbReference type="PANTHER" id="PTHR45712:SF1">
    <property type="entry name" value="NEPHROCAN"/>
    <property type="match status" value="1"/>
</dbReference>
<name>A0A8S3ZDM3_9EUPU</name>
<dbReference type="PANTHER" id="PTHR45712">
    <property type="entry name" value="AGAP008170-PA"/>
    <property type="match status" value="1"/>
</dbReference>
<evidence type="ECO:0008006" key="5">
    <source>
        <dbReference type="Google" id="ProtNLM"/>
    </source>
</evidence>
<dbReference type="InterPro" id="IPR003591">
    <property type="entry name" value="Leu-rich_rpt_typical-subtyp"/>
</dbReference>
<gene>
    <name evidence="3" type="ORF">CUNI_LOCUS13255</name>
</gene>
<dbReference type="Pfam" id="PF13855">
    <property type="entry name" value="LRR_8"/>
    <property type="match status" value="2"/>
</dbReference>
<evidence type="ECO:0000256" key="1">
    <source>
        <dbReference type="ARBA" id="ARBA00022614"/>
    </source>
</evidence>
<comment type="caution">
    <text evidence="3">The sequence shown here is derived from an EMBL/GenBank/DDBJ whole genome shotgun (WGS) entry which is preliminary data.</text>
</comment>
<protein>
    <recommendedName>
        <fullName evidence="5">LRRNT domain-containing protein</fullName>
    </recommendedName>
</protein>
<keyword evidence="1" id="KW-0433">Leucine-rich repeat</keyword>
<keyword evidence="4" id="KW-1185">Reference proteome</keyword>
<proteinExistence type="predicted"/>
<dbReference type="SMART" id="SM00369">
    <property type="entry name" value="LRR_TYP"/>
    <property type="match status" value="7"/>
</dbReference>
<dbReference type="SUPFAM" id="SSF52058">
    <property type="entry name" value="L domain-like"/>
    <property type="match status" value="2"/>
</dbReference>
<dbReference type="GO" id="GO:0005615">
    <property type="term" value="C:extracellular space"/>
    <property type="evidence" value="ECO:0007669"/>
    <property type="project" value="TreeGrafter"/>
</dbReference>
<reference evidence="3" key="1">
    <citation type="submission" date="2021-04" db="EMBL/GenBank/DDBJ databases">
        <authorList>
            <consortium name="Molecular Ecology Group"/>
        </authorList>
    </citation>
    <scope>NUCLEOTIDE SEQUENCE</scope>
</reference>
<dbReference type="OrthoDB" id="676979at2759"/>
<organism evidence="3 4">
    <name type="scientific">Candidula unifasciata</name>
    <dbReference type="NCBI Taxonomy" id="100452"/>
    <lineage>
        <taxon>Eukaryota</taxon>
        <taxon>Metazoa</taxon>
        <taxon>Spiralia</taxon>
        <taxon>Lophotrochozoa</taxon>
        <taxon>Mollusca</taxon>
        <taxon>Gastropoda</taxon>
        <taxon>Heterobranchia</taxon>
        <taxon>Euthyneura</taxon>
        <taxon>Panpulmonata</taxon>
        <taxon>Eupulmonata</taxon>
        <taxon>Stylommatophora</taxon>
        <taxon>Helicina</taxon>
        <taxon>Helicoidea</taxon>
        <taxon>Geomitridae</taxon>
        <taxon>Candidula</taxon>
    </lineage>
</organism>
<evidence type="ECO:0000313" key="4">
    <source>
        <dbReference type="Proteomes" id="UP000678393"/>
    </source>
</evidence>
<dbReference type="InterPro" id="IPR001611">
    <property type="entry name" value="Leu-rich_rpt"/>
</dbReference>
<evidence type="ECO:0000313" key="3">
    <source>
        <dbReference type="EMBL" id="CAG5127697.1"/>
    </source>
</evidence>